<dbReference type="NCBIfam" id="TIGR01200">
    <property type="entry name" value="GLPGLI"/>
    <property type="match status" value="1"/>
</dbReference>
<gene>
    <name evidence="2" type="ORF">IM532_10930</name>
</gene>
<comment type="caution">
    <text evidence="2">The sequence shown here is derived from an EMBL/GenBank/DDBJ whole genome shotgun (WGS) entry which is preliminary data.</text>
</comment>
<accession>A0A8J7G6W0</accession>
<evidence type="ECO:0000313" key="3">
    <source>
        <dbReference type="Proteomes" id="UP000608754"/>
    </source>
</evidence>
<evidence type="ECO:0000313" key="2">
    <source>
        <dbReference type="EMBL" id="MBF0597947.1"/>
    </source>
</evidence>
<dbReference type="Proteomes" id="UP000608754">
    <property type="component" value="Unassembled WGS sequence"/>
</dbReference>
<keyword evidence="1" id="KW-0732">Signal</keyword>
<organism evidence="2 3">
    <name type="scientific">Faecalibacter rhinopitheci</name>
    <dbReference type="NCBI Taxonomy" id="2779678"/>
    <lineage>
        <taxon>Bacteria</taxon>
        <taxon>Pseudomonadati</taxon>
        <taxon>Bacteroidota</taxon>
        <taxon>Flavobacteriia</taxon>
        <taxon>Flavobacteriales</taxon>
        <taxon>Weeksellaceae</taxon>
        <taxon>Faecalibacter</taxon>
    </lineage>
</organism>
<keyword evidence="3" id="KW-1185">Reference proteome</keyword>
<sequence>MKYYFLLFCLVIVNYNCFAQHKLTYDYTYYYDSLRPTNVIANEVAVIHTMDERLYFEVNKIKKTEVDYLAWKNKEDPQVTWEKQGNIPYSKLNNYLIQDNNGISIFHSSTDLFISKLNLDDTQQWILSDAKDENSNLKKATTTYLGRNWVAWYDETIPINDGPFLFKGLPGLIVELQDDRGYFHWKLASYKLNYDDNNYTREILNFRLPKANAINEKDFQKRLIDDFYNPGYAIQSSGIVVEEEKMKKMLEFRKSQIHRYLIPDLWTYL</sequence>
<feature type="chain" id="PRO_5035323802" evidence="1">
    <location>
        <begin position="20"/>
        <end position="269"/>
    </location>
</feature>
<evidence type="ECO:0000256" key="1">
    <source>
        <dbReference type="SAM" id="SignalP"/>
    </source>
</evidence>
<dbReference type="AlphaFoldDB" id="A0A8J7G6W0"/>
<dbReference type="RefSeq" id="WP_194183494.1">
    <property type="nucleotide sequence ID" value="NZ_JADGIK010000007.1"/>
</dbReference>
<proteinExistence type="predicted"/>
<name>A0A8J7G6W0_9FLAO</name>
<reference evidence="2" key="1">
    <citation type="submission" date="2020-10" db="EMBL/GenBank/DDBJ databases">
        <authorList>
            <person name="Lu T."/>
            <person name="Wang Q."/>
            <person name="Han X."/>
        </authorList>
    </citation>
    <scope>NUCLEOTIDE SEQUENCE</scope>
    <source>
        <strain evidence="2">WQ 117</strain>
    </source>
</reference>
<protein>
    <submittedName>
        <fullName evidence="2">GLPGLI family protein</fullName>
    </submittedName>
</protein>
<feature type="signal peptide" evidence="1">
    <location>
        <begin position="1"/>
        <end position="19"/>
    </location>
</feature>
<dbReference type="EMBL" id="JADGIK010000007">
    <property type="protein sequence ID" value="MBF0597947.1"/>
    <property type="molecule type" value="Genomic_DNA"/>
</dbReference>
<dbReference type="Pfam" id="PF09697">
    <property type="entry name" value="Porph_ging"/>
    <property type="match status" value="1"/>
</dbReference>
<dbReference type="InterPro" id="IPR005901">
    <property type="entry name" value="GLPGLI"/>
</dbReference>